<dbReference type="RefSeq" id="WP_204423628.1">
    <property type="nucleotide sequence ID" value="NZ_CP070228.1"/>
</dbReference>
<feature type="transmembrane region" description="Helical" evidence="1">
    <location>
        <begin position="25"/>
        <end position="49"/>
    </location>
</feature>
<evidence type="ECO:0000313" key="3">
    <source>
        <dbReference type="Proteomes" id="UP000602653"/>
    </source>
</evidence>
<evidence type="ECO:0000313" key="2">
    <source>
        <dbReference type="EMBL" id="QRV01683.1"/>
    </source>
</evidence>
<name>A0ABX7IEW6_9ACTO</name>
<proteinExistence type="predicted"/>
<sequence length="145" mass="15300">MRRLNNAGVETRSAVTETGNAVVEFVGIMVVIIAPALLLLVSLGTVLGAQFGVQAAARDAAREVVRADVSDTQAYAADIARQIWSERGHTEPLDVGVSCTLMPCSMPGNDVSVMVSTLIQLPVSGITVPVSATHTMPVDRFRVQP</sequence>
<dbReference type="EMBL" id="CP070228">
    <property type="protein sequence ID" value="QRV01683.1"/>
    <property type="molecule type" value="Genomic_DNA"/>
</dbReference>
<gene>
    <name evidence="2" type="ORF">JTE88_06180</name>
</gene>
<keyword evidence="3" id="KW-1185">Reference proteome</keyword>
<evidence type="ECO:0008006" key="4">
    <source>
        <dbReference type="Google" id="ProtNLM"/>
    </source>
</evidence>
<organism evidence="2 3">
    <name type="scientific">Arcanobacterium phocisimile</name>
    <dbReference type="NCBI Taxonomy" id="1302235"/>
    <lineage>
        <taxon>Bacteria</taxon>
        <taxon>Bacillati</taxon>
        <taxon>Actinomycetota</taxon>
        <taxon>Actinomycetes</taxon>
        <taxon>Actinomycetales</taxon>
        <taxon>Actinomycetaceae</taxon>
        <taxon>Arcanobacterium</taxon>
    </lineage>
</organism>
<keyword evidence="1" id="KW-0812">Transmembrane</keyword>
<accession>A0ABX7IEW6</accession>
<dbReference type="Proteomes" id="UP000602653">
    <property type="component" value="Chromosome"/>
</dbReference>
<reference evidence="2 3" key="1">
    <citation type="submission" date="2021-02" db="EMBL/GenBank/DDBJ databases">
        <title>Complete Genome Sequence of Arcanobacterium phocisimile strain DSM 26142T from a harbour seal.</title>
        <authorList>
            <person name="Borowiak M."/>
            <person name="Alssahen M."/>
            <person name="Malorny B."/>
            <person name="Laemmler C."/>
            <person name="Siebert U."/>
            <person name="Ploetz M."/>
            <person name="Abdulmawjood A."/>
        </authorList>
    </citation>
    <scope>NUCLEOTIDE SEQUENCE [LARGE SCALE GENOMIC DNA]</scope>
    <source>
        <strain evidence="2 3">DSM 26142</strain>
    </source>
</reference>
<keyword evidence="1" id="KW-1133">Transmembrane helix</keyword>
<protein>
    <recommendedName>
        <fullName evidence="4">TadE-like protein</fullName>
    </recommendedName>
</protein>
<keyword evidence="1" id="KW-0472">Membrane</keyword>
<evidence type="ECO:0000256" key="1">
    <source>
        <dbReference type="SAM" id="Phobius"/>
    </source>
</evidence>